<keyword evidence="8" id="KW-0378">Hydrolase</keyword>
<dbReference type="NCBIfam" id="TIGR00758">
    <property type="entry name" value="UDG_fam4"/>
    <property type="match status" value="1"/>
</dbReference>
<dbReference type="EC" id="3.2.2.27" evidence="3"/>
<dbReference type="AlphaFoldDB" id="A0A8G2EW53"/>
<dbReference type="PANTHER" id="PTHR33693:SF1">
    <property type="entry name" value="TYPE-4 URACIL-DNA GLYCOSYLASE"/>
    <property type="match status" value="1"/>
</dbReference>
<evidence type="ECO:0000256" key="3">
    <source>
        <dbReference type="ARBA" id="ARBA00012030"/>
    </source>
</evidence>
<evidence type="ECO:0000256" key="5">
    <source>
        <dbReference type="ARBA" id="ARBA00022485"/>
    </source>
</evidence>
<dbReference type="SMART" id="SM00987">
    <property type="entry name" value="UreE_C"/>
    <property type="match status" value="1"/>
</dbReference>
<dbReference type="CDD" id="cd10030">
    <property type="entry name" value="UDG-F4_TTUDGA_SPO1dp_like"/>
    <property type="match status" value="1"/>
</dbReference>
<evidence type="ECO:0000256" key="7">
    <source>
        <dbReference type="ARBA" id="ARBA00022763"/>
    </source>
</evidence>
<gene>
    <name evidence="14" type="ORF">SAMN05660686_03448</name>
</gene>
<evidence type="ECO:0000256" key="6">
    <source>
        <dbReference type="ARBA" id="ARBA00022723"/>
    </source>
</evidence>
<evidence type="ECO:0000256" key="8">
    <source>
        <dbReference type="ARBA" id="ARBA00022801"/>
    </source>
</evidence>
<evidence type="ECO:0000256" key="10">
    <source>
        <dbReference type="ARBA" id="ARBA00023014"/>
    </source>
</evidence>
<dbReference type="RefSeq" id="WP_093152127.1">
    <property type="nucleotide sequence ID" value="NZ_FNBW01000010.1"/>
</dbReference>
<keyword evidence="9" id="KW-0408">Iron</keyword>
<dbReference type="EMBL" id="FNBW01000010">
    <property type="protein sequence ID" value="SDG11837.1"/>
    <property type="molecule type" value="Genomic_DNA"/>
</dbReference>
<keyword evidence="7" id="KW-0227">DNA damage</keyword>
<dbReference type="SUPFAM" id="SSF52141">
    <property type="entry name" value="Uracil-DNA glycosylase-like"/>
    <property type="match status" value="1"/>
</dbReference>
<dbReference type="InterPro" id="IPR051536">
    <property type="entry name" value="UDG_Type-4/5"/>
</dbReference>
<dbReference type="SMART" id="SM00986">
    <property type="entry name" value="UDG"/>
    <property type="match status" value="1"/>
</dbReference>
<accession>A0A8G2EW53</accession>
<dbReference type="GO" id="GO:0051539">
    <property type="term" value="F:4 iron, 4 sulfur cluster binding"/>
    <property type="evidence" value="ECO:0007669"/>
    <property type="project" value="UniProtKB-KW"/>
</dbReference>
<name>A0A8G2EW53_9PROT</name>
<comment type="catalytic activity">
    <reaction evidence="1">
        <text>Hydrolyzes single-stranded DNA or mismatched double-stranded DNA and polynucleotides, releasing free uracil.</text>
        <dbReference type="EC" id="3.2.2.27"/>
    </reaction>
</comment>
<dbReference type="InterPro" id="IPR005122">
    <property type="entry name" value="Uracil-DNA_glycosylase-like"/>
</dbReference>
<dbReference type="OrthoDB" id="5290748at2"/>
<dbReference type="GO" id="GO:0004844">
    <property type="term" value="F:uracil DNA N-glycosylase activity"/>
    <property type="evidence" value="ECO:0007669"/>
    <property type="project" value="UniProtKB-EC"/>
</dbReference>
<dbReference type="GO" id="GO:0006281">
    <property type="term" value="P:DNA repair"/>
    <property type="evidence" value="ECO:0007669"/>
    <property type="project" value="UniProtKB-KW"/>
</dbReference>
<keyword evidence="11" id="KW-0234">DNA repair</keyword>
<evidence type="ECO:0000256" key="12">
    <source>
        <dbReference type="SAM" id="MobiDB-lite"/>
    </source>
</evidence>
<feature type="compositionally biased region" description="Low complexity" evidence="12">
    <location>
        <begin position="40"/>
        <end position="61"/>
    </location>
</feature>
<feature type="region of interest" description="Disordered" evidence="12">
    <location>
        <begin position="33"/>
        <end position="91"/>
    </location>
</feature>
<keyword evidence="6" id="KW-0479">Metal-binding</keyword>
<dbReference type="Gene3D" id="3.40.470.10">
    <property type="entry name" value="Uracil-DNA glycosylase-like domain"/>
    <property type="match status" value="1"/>
</dbReference>
<evidence type="ECO:0000313" key="15">
    <source>
        <dbReference type="Proteomes" id="UP000198615"/>
    </source>
</evidence>
<proteinExistence type="inferred from homology"/>
<dbReference type="PANTHER" id="PTHR33693">
    <property type="entry name" value="TYPE-5 URACIL-DNA GLYCOSYLASE"/>
    <property type="match status" value="1"/>
</dbReference>
<dbReference type="InterPro" id="IPR036895">
    <property type="entry name" value="Uracil-DNA_glycosylase-like_sf"/>
</dbReference>
<keyword evidence="15" id="KW-1185">Reference proteome</keyword>
<dbReference type="Proteomes" id="UP000198615">
    <property type="component" value="Unassembled WGS sequence"/>
</dbReference>
<dbReference type="GO" id="GO:0046872">
    <property type="term" value="F:metal ion binding"/>
    <property type="evidence" value="ECO:0007669"/>
    <property type="project" value="UniProtKB-KW"/>
</dbReference>
<comment type="similarity">
    <text evidence="2">Belongs to the uracil-DNA glycosylase (UDG) superfamily. Type 4 (UDGa) family.</text>
</comment>
<keyword evidence="5" id="KW-0004">4Fe-4S</keyword>
<evidence type="ECO:0000313" key="14">
    <source>
        <dbReference type="EMBL" id="SDG11837.1"/>
    </source>
</evidence>
<dbReference type="InterPro" id="IPR005273">
    <property type="entry name" value="Ura-DNA_glyco_family4"/>
</dbReference>
<sequence>MTAADIHSAARALLSWYVEAGVDEAILADPVNRLAPAPKPAQRSDPAPAPRPAASAPQTPTHGPSAPPPRPAVPRAVPRAAQAELDRPADAARAAARGATSLESLKRVMEGFEGCGLKITATNTVFADGVAGADLMVIGEAPGADEDRQGKPFVGVSGQLLDRMLASIGLSRADSVYITNILPWRPPGNRQPTPAEIATCVPFVERHIELAAPKVLMFAGGTSAKTLMGRKEGITRLRGTWMDWPLPNSGGVIPALATYHPAYLLRTPGQKASAWKDLLALRRRLDEVAKAV</sequence>
<evidence type="ECO:0000256" key="4">
    <source>
        <dbReference type="ARBA" id="ARBA00019403"/>
    </source>
</evidence>
<evidence type="ECO:0000259" key="13">
    <source>
        <dbReference type="SMART" id="SM00986"/>
    </source>
</evidence>
<protein>
    <recommendedName>
        <fullName evidence="4">Type-4 uracil-DNA glycosylase</fullName>
        <ecNumber evidence="3">3.2.2.27</ecNumber>
    </recommendedName>
</protein>
<evidence type="ECO:0000256" key="2">
    <source>
        <dbReference type="ARBA" id="ARBA00006521"/>
    </source>
</evidence>
<feature type="domain" description="Uracil-DNA glycosylase-like" evidence="13">
    <location>
        <begin position="126"/>
        <end position="279"/>
    </location>
</feature>
<organism evidence="14 15">
    <name type="scientific">Thalassobaculum litoreum DSM 18839</name>
    <dbReference type="NCBI Taxonomy" id="1123362"/>
    <lineage>
        <taxon>Bacteria</taxon>
        <taxon>Pseudomonadati</taxon>
        <taxon>Pseudomonadota</taxon>
        <taxon>Alphaproteobacteria</taxon>
        <taxon>Rhodospirillales</taxon>
        <taxon>Thalassobaculaceae</taxon>
        <taxon>Thalassobaculum</taxon>
    </lineage>
</organism>
<evidence type="ECO:0000256" key="1">
    <source>
        <dbReference type="ARBA" id="ARBA00001400"/>
    </source>
</evidence>
<reference evidence="14 15" key="1">
    <citation type="submission" date="2016-10" db="EMBL/GenBank/DDBJ databases">
        <authorList>
            <person name="Varghese N."/>
            <person name="Submissions S."/>
        </authorList>
    </citation>
    <scope>NUCLEOTIDE SEQUENCE [LARGE SCALE GENOMIC DNA]</scope>
    <source>
        <strain evidence="14 15">DSM 18839</strain>
    </source>
</reference>
<keyword evidence="10" id="KW-0411">Iron-sulfur</keyword>
<evidence type="ECO:0000256" key="9">
    <source>
        <dbReference type="ARBA" id="ARBA00023004"/>
    </source>
</evidence>
<dbReference type="Pfam" id="PF03167">
    <property type="entry name" value="UDG"/>
    <property type="match status" value="1"/>
</dbReference>
<comment type="caution">
    <text evidence="14">The sequence shown here is derived from an EMBL/GenBank/DDBJ whole genome shotgun (WGS) entry which is preliminary data.</text>
</comment>
<evidence type="ECO:0000256" key="11">
    <source>
        <dbReference type="ARBA" id="ARBA00023204"/>
    </source>
</evidence>